<name>A0A5J9UWU6_9POAL</name>
<evidence type="ECO:0000313" key="6">
    <source>
        <dbReference type="EMBL" id="TVU28362.1"/>
    </source>
</evidence>
<keyword evidence="7" id="KW-1185">Reference proteome</keyword>
<dbReference type="GO" id="GO:0046540">
    <property type="term" value="C:U4/U6 x U5 tri-snRNP complex"/>
    <property type="evidence" value="ECO:0007669"/>
    <property type="project" value="InterPro"/>
</dbReference>
<dbReference type="OrthoDB" id="677414at2759"/>
<dbReference type="InterPro" id="IPR027105">
    <property type="entry name" value="Prp31"/>
</dbReference>
<evidence type="ECO:0000256" key="2">
    <source>
        <dbReference type="ARBA" id="ARBA00023242"/>
    </source>
</evidence>
<dbReference type="GO" id="GO:0005687">
    <property type="term" value="C:U4 snRNP"/>
    <property type="evidence" value="ECO:0007669"/>
    <property type="project" value="TreeGrafter"/>
</dbReference>
<dbReference type="Proteomes" id="UP000324897">
    <property type="component" value="Chromosome 1"/>
</dbReference>
<feature type="compositionally biased region" description="Pro residues" evidence="4">
    <location>
        <begin position="91"/>
        <end position="104"/>
    </location>
</feature>
<evidence type="ECO:0000259" key="5">
    <source>
        <dbReference type="PROSITE" id="PS51358"/>
    </source>
</evidence>
<reference evidence="6 7" key="1">
    <citation type="journal article" date="2019" name="Sci. Rep.">
        <title>A high-quality genome of Eragrostis curvula grass provides insights into Poaceae evolution and supports new strategies to enhance forage quality.</title>
        <authorList>
            <person name="Carballo J."/>
            <person name="Santos B.A.C.M."/>
            <person name="Zappacosta D."/>
            <person name="Garbus I."/>
            <person name="Selva J.P."/>
            <person name="Gallo C.A."/>
            <person name="Diaz A."/>
            <person name="Albertini E."/>
            <person name="Caccamo M."/>
            <person name="Echenique V."/>
        </authorList>
    </citation>
    <scope>NUCLEOTIDE SEQUENCE [LARGE SCALE GENOMIC DNA]</scope>
    <source>
        <strain evidence="7">cv. Victoria</strain>
        <tissue evidence="6">Leaf</tissue>
    </source>
</reference>
<feature type="region of interest" description="Disordered" evidence="4">
    <location>
        <begin position="88"/>
        <end position="118"/>
    </location>
</feature>
<evidence type="ECO:0000256" key="4">
    <source>
        <dbReference type="SAM" id="MobiDB-lite"/>
    </source>
</evidence>
<gene>
    <name evidence="6" type="ORF">EJB05_19878</name>
</gene>
<proteinExistence type="predicted"/>
<dbReference type="Pfam" id="PF09785">
    <property type="entry name" value="Prp31_C"/>
    <property type="match status" value="1"/>
</dbReference>
<feature type="domain" description="Nop" evidence="5">
    <location>
        <begin position="1"/>
        <end position="90"/>
    </location>
</feature>
<keyword evidence="3" id="KW-0687">Ribonucleoprotein</keyword>
<comment type="subcellular location">
    <subcellularLocation>
        <location evidence="1">Nucleus</location>
    </subcellularLocation>
</comment>
<dbReference type="EMBL" id="RWGY01000011">
    <property type="protein sequence ID" value="TVU28362.1"/>
    <property type="molecule type" value="Genomic_DNA"/>
</dbReference>
<dbReference type="InterPro" id="IPR002687">
    <property type="entry name" value="Nop_dom"/>
</dbReference>
<dbReference type="PROSITE" id="PS51358">
    <property type="entry name" value="NOP"/>
    <property type="match status" value="1"/>
</dbReference>
<dbReference type="Pfam" id="PF01798">
    <property type="entry name" value="Nop"/>
    <property type="match status" value="1"/>
</dbReference>
<dbReference type="Gramene" id="TVU28362">
    <property type="protein sequence ID" value="TVU28362"/>
    <property type="gene ID" value="EJB05_19878"/>
</dbReference>
<dbReference type="PANTHER" id="PTHR13904">
    <property type="entry name" value="PRE-MRNA SPLICING FACTOR PRP31"/>
    <property type="match status" value="1"/>
</dbReference>
<dbReference type="SUPFAM" id="SSF89124">
    <property type="entry name" value="Nop domain"/>
    <property type="match status" value="1"/>
</dbReference>
<dbReference type="InterPro" id="IPR019175">
    <property type="entry name" value="Prp31_C"/>
</dbReference>
<dbReference type="Gene3D" id="1.10.246.90">
    <property type="entry name" value="Nop domain"/>
    <property type="match status" value="1"/>
</dbReference>
<dbReference type="PANTHER" id="PTHR13904:SF0">
    <property type="entry name" value="U4_U6 SMALL NUCLEAR RIBONUCLEOPROTEIN PRP31"/>
    <property type="match status" value="1"/>
</dbReference>
<evidence type="ECO:0000313" key="7">
    <source>
        <dbReference type="Proteomes" id="UP000324897"/>
    </source>
</evidence>
<evidence type="ECO:0000256" key="3">
    <source>
        <dbReference type="ARBA" id="ARBA00023274"/>
    </source>
</evidence>
<organism evidence="6 7">
    <name type="scientific">Eragrostis curvula</name>
    <name type="common">weeping love grass</name>
    <dbReference type="NCBI Taxonomy" id="38414"/>
    <lineage>
        <taxon>Eukaryota</taxon>
        <taxon>Viridiplantae</taxon>
        <taxon>Streptophyta</taxon>
        <taxon>Embryophyta</taxon>
        <taxon>Tracheophyta</taxon>
        <taxon>Spermatophyta</taxon>
        <taxon>Magnoliopsida</taxon>
        <taxon>Liliopsida</taxon>
        <taxon>Poales</taxon>
        <taxon>Poaceae</taxon>
        <taxon>PACMAD clade</taxon>
        <taxon>Chloridoideae</taxon>
        <taxon>Eragrostideae</taxon>
        <taxon>Eragrostidinae</taxon>
        <taxon>Eragrostis</taxon>
    </lineage>
</organism>
<dbReference type="InterPro" id="IPR036070">
    <property type="entry name" value="Nop_dom_sf"/>
</dbReference>
<accession>A0A5J9UWU6</accession>
<dbReference type="GO" id="GO:0000244">
    <property type="term" value="P:spliceosomal tri-snRNP complex assembly"/>
    <property type="evidence" value="ECO:0007669"/>
    <property type="project" value="InterPro"/>
</dbReference>
<keyword evidence="2" id="KW-0539">Nucleus</keyword>
<evidence type="ECO:0000256" key="1">
    <source>
        <dbReference type="ARBA" id="ARBA00004123"/>
    </source>
</evidence>
<sequence length="240" mass="25948">MPACNMLLLGAKKKNLSGFSTATAEFRVGYLQQTEVFQSTPPSLRPQASRLIAAKSTLAARIDFIRGDPTGKAGKNLLNEIGKKIEKWQQLPPPRLPKPLPVPDSAPKKKRGGRRLRKTKERYAQTNMRKLVNRMQFGVPEESSLGDGLGKGYGLLGQAGSGKLRVSTGESKPISQFAKRFKEKNCGSGRLISGLTSSLAFTPIQGMELSSPFTDGNILGSGTGSTYFSDTGTFLKITKI</sequence>
<feature type="compositionally biased region" description="Basic residues" evidence="4">
    <location>
        <begin position="108"/>
        <end position="118"/>
    </location>
</feature>
<protein>
    <recommendedName>
        <fullName evidence="5">Nop domain-containing protein</fullName>
    </recommendedName>
</protein>
<dbReference type="GO" id="GO:0071011">
    <property type="term" value="C:precatalytic spliceosome"/>
    <property type="evidence" value="ECO:0007669"/>
    <property type="project" value="TreeGrafter"/>
</dbReference>
<dbReference type="AlphaFoldDB" id="A0A5J9UWU6"/>
<comment type="caution">
    <text evidence="6">The sequence shown here is derived from an EMBL/GenBank/DDBJ whole genome shotgun (WGS) entry which is preliminary data.</text>
</comment>
<dbReference type="InterPro" id="IPR042239">
    <property type="entry name" value="Nop_C"/>
</dbReference>